<dbReference type="GO" id="GO:0009431">
    <property type="term" value="C:bacterial-type flagellum basal body, MS ring"/>
    <property type="evidence" value="ECO:0007669"/>
    <property type="project" value="InterPro"/>
</dbReference>
<evidence type="ECO:0000256" key="5">
    <source>
        <dbReference type="ARBA" id="ARBA00022692"/>
    </source>
</evidence>
<evidence type="ECO:0000259" key="13">
    <source>
        <dbReference type="Pfam" id="PF08345"/>
    </source>
</evidence>
<keyword evidence="4" id="KW-1003">Cell membrane</keyword>
<keyword evidence="7 11" id="KW-0472">Membrane</keyword>
<dbReference type="GO" id="GO:0003774">
    <property type="term" value="F:cytoskeletal motor activity"/>
    <property type="evidence" value="ECO:0007669"/>
    <property type="project" value="InterPro"/>
</dbReference>
<dbReference type="Pfam" id="PF01514">
    <property type="entry name" value="YscJ_FliF"/>
    <property type="match status" value="1"/>
</dbReference>
<comment type="subcellular location">
    <subcellularLocation>
        <location evidence="1 9">Bacterial flagellum basal body</location>
    </subcellularLocation>
    <subcellularLocation>
        <location evidence="2">Cell membrane</location>
        <topology evidence="2">Multi-pass membrane protein</topology>
    </subcellularLocation>
</comment>
<dbReference type="AlphaFoldDB" id="A0A5B8XYB4"/>
<sequence length="516" mass="55544">MEKLQQFKAQILGIWGQFSSAQKATFVGVLAVAILGFGWIVSQATQTDWKVLYSDLEPTAAARITEELGKRQIPFKIVNESTISVPRERVHEARLQIAGTGVTDSTAAGYELFDESDFGMTAFTQKVNFKRAMENELARTIKHIRNVKDARVHLVMPEDSLFAENQKTTTASVVLKMDGGATLPAAQVQAIQHLVASAVEGMSPDNVTLVDQDGRLLARPETDTLLGEGAMANARALEGKIEERIVELLAPIVGASGVRAKVHVDMDTKVVVETAELFDPEQTAIRSEQRSESVTSDGKAVAGGAPGIGANLNAEVQERAPESATSSKIDQVTNYEVSKRVVQTTQNGQGIARLSVAVLVDQAALKDPAQLTELEALVKSAVGIEEARGDAFELSSAAFMAPPVVEESPMDWVDPGVMVPVARYATLGFLALLLFFFVVRPVTQSLKPAPAQLAAHKPEEVEVEIVGRRVGEVGEVPAVEGAKLGQLRQEVIGLSEGDLEKTAMILSHWIRTDNHA</sequence>
<dbReference type="OrthoDB" id="9807026at2"/>
<proteinExistence type="inferred from homology"/>
<dbReference type="InterPro" id="IPR013556">
    <property type="entry name" value="Flag_M-ring_C"/>
</dbReference>
<comment type="function">
    <text evidence="9">The M ring may be actively involved in energy transduction.</text>
</comment>
<evidence type="ECO:0000256" key="1">
    <source>
        <dbReference type="ARBA" id="ARBA00004117"/>
    </source>
</evidence>
<evidence type="ECO:0000256" key="7">
    <source>
        <dbReference type="ARBA" id="ARBA00023136"/>
    </source>
</evidence>
<name>A0A5B8XYB4_9DELT</name>
<dbReference type="InterPro" id="IPR006182">
    <property type="entry name" value="FliF_N_dom"/>
</dbReference>
<feature type="transmembrane region" description="Helical" evidence="11">
    <location>
        <begin position="21"/>
        <end position="41"/>
    </location>
</feature>
<dbReference type="PRINTS" id="PR01009">
    <property type="entry name" value="FLGMRINGFLIF"/>
</dbReference>
<dbReference type="PANTHER" id="PTHR30046">
    <property type="entry name" value="FLAGELLAR M-RING PROTEIN"/>
    <property type="match status" value="1"/>
</dbReference>
<evidence type="ECO:0000256" key="2">
    <source>
        <dbReference type="ARBA" id="ARBA00004651"/>
    </source>
</evidence>
<feature type="region of interest" description="Disordered" evidence="10">
    <location>
        <begin position="286"/>
        <end position="307"/>
    </location>
</feature>
<keyword evidence="14" id="KW-0969">Cilium</keyword>
<gene>
    <name evidence="14" type="primary">fliF</name>
    <name evidence="14" type="ORF">FRD01_15665</name>
</gene>
<dbReference type="InterPro" id="IPR000067">
    <property type="entry name" value="FlgMring_FliF"/>
</dbReference>
<evidence type="ECO:0000256" key="10">
    <source>
        <dbReference type="SAM" id="MobiDB-lite"/>
    </source>
</evidence>
<accession>A0A5B8XYB4</accession>
<keyword evidence="15" id="KW-1185">Reference proteome</keyword>
<dbReference type="InterPro" id="IPR045851">
    <property type="entry name" value="AMP-bd_C_sf"/>
</dbReference>
<dbReference type="PIRSF" id="PIRSF004862">
    <property type="entry name" value="FliF"/>
    <property type="match status" value="1"/>
</dbReference>
<evidence type="ECO:0000256" key="4">
    <source>
        <dbReference type="ARBA" id="ARBA00022475"/>
    </source>
</evidence>
<evidence type="ECO:0000256" key="6">
    <source>
        <dbReference type="ARBA" id="ARBA00022989"/>
    </source>
</evidence>
<keyword evidence="14" id="KW-0282">Flagellum</keyword>
<keyword evidence="14" id="KW-0966">Cell projection</keyword>
<dbReference type="Gene3D" id="3.30.300.30">
    <property type="match status" value="1"/>
</dbReference>
<organism evidence="14 15">
    <name type="scientific">Microvenator marinus</name>
    <dbReference type="NCBI Taxonomy" id="2600177"/>
    <lineage>
        <taxon>Bacteria</taxon>
        <taxon>Deltaproteobacteria</taxon>
        <taxon>Bradymonadales</taxon>
        <taxon>Microvenatoraceae</taxon>
        <taxon>Microvenator</taxon>
    </lineage>
</organism>
<dbReference type="KEGG" id="bbae:FRD01_15665"/>
<dbReference type="NCBIfam" id="TIGR00206">
    <property type="entry name" value="fliF"/>
    <property type="match status" value="1"/>
</dbReference>
<dbReference type="RefSeq" id="WP_146961258.1">
    <property type="nucleotide sequence ID" value="NZ_CP042467.1"/>
</dbReference>
<dbReference type="Pfam" id="PF08345">
    <property type="entry name" value="YscJ_FliF_C"/>
    <property type="match status" value="1"/>
</dbReference>
<dbReference type="InterPro" id="IPR043427">
    <property type="entry name" value="YscJ/FliF"/>
</dbReference>
<comment type="similarity">
    <text evidence="3 9">Belongs to the FliF family.</text>
</comment>
<keyword evidence="6 11" id="KW-1133">Transmembrane helix</keyword>
<evidence type="ECO:0000313" key="14">
    <source>
        <dbReference type="EMBL" id="QED28646.1"/>
    </source>
</evidence>
<keyword evidence="5 11" id="KW-0812">Transmembrane</keyword>
<evidence type="ECO:0000259" key="12">
    <source>
        <dbReference type="Pfam" id="PF01514"/>
    </source>
</evidence>
<feature type="transmembrane region" description="Helical" evidence="11">
    <location>
        <begin position="421"/>
        <end position="439"/>
    </location>
</feature>
<feature type="domain" description="Flagellar M-ring C-terminal" evidence="13">
    <location>
        <begin position="249"/>
        <end position="399"/>
    </location>
</feature>
<evidence type="ECO:0000256" key="3">
    <source>
        <dbReference type="ARBA" id="ARBA00007971"/>
    </source>
</evidence>
<keyword evidence="8 9" id="KW-0975">Bacterial flagellum</keyword>
<reference evidence="14 15" key="1">
    <citation type="submission" date="2019-08" db="EMBL/GenBank/DDBJ databases">
        <authorList>
            <person name="Liang Q."/>
        </authorList>
    </citation>
    <scope>NUCLEOTIDE SEQUENCE [LARGE SCALE GENOMIC DNA]</scope>
    <source>
        <strain evidence="14 15">V1718</strain>
    </source>
</reference>
<feature type="domain" description="Flagellar M-ring N-terminal" evidence="12">
    <location>
        <begin position="45"/>
        <end position="218"/>
    </location>
</feature>
<dbReference type="EMBL" id="CP042467">
    <property type="protein sequence ID" value="QED28646.1"/>
    <property type="molecule type" value="Genomic_DNA"/>
</dbReference>
<dbReference type="GO" id="GO:0071973">
    <property type="term" value="P:bacterial-type flagellum-dependent cell motility"/>
    <property type="evidence" value="ECO:0007669"/>
    <property type="project" value="InterPro"/>
</dbReference>
<dbReference type="GO" id="GO:0005886">
    <property type="term" value="C:plasma membrane"/>
    <property type="evidence" value="ECO:0007669"/>
    <property type="project" value="UniProtKB-SubCell"/>
</dbReference>
<evidence type="ECO:0000256" key="11">
    <source>
        <dbReference type="SAM" id="Phobius"/>
    </source>
</evidence>
<dbReference type="Proteomes" id="UP000321595">
    <property type="component" value="Chromosome"/>
</dbReference>
<protein>
    <recommendedName>
        <fullName evidence="9">Flagellar M-ring protein</fullName>
    </recommendedName>
</protein>
<evidence type="ECO:0000256" key="8">
    <source>
        <dbReference type="ARBA" id="ARBA00023143"/>
    </source>
</evidence>
<dbReference type="PANTHER" id="PTHR30046:SF0">
    <property type="entry name" value="FLAGELLAR M-RING PROTEIN"/>
    <property type="match status" value="1"/>
</dbReference>
<evidence type="ECO:0000313" key="15">
    <source>
        <dbReference type="Proteomes" id="UP000321595"/>
    </source>
</evidence>
<evidence type="ECO:0000256" key="9">
    <source>
        <dbReference type="PIRNR" id="PIRNR004862"/>
    </source>
</evidence>